<dbReference type="Proteomes" id="UP000297452">
    <property type="component" value="Unassembled WGS sequence"/>
</dbReference>
<organism evidence="1 2">
    <name type="scientific">Botryotinia narcissicola</name>
    <dbReference type="NCBI Taxonomy" id="278944"/>
    <lineage>
        <taxon>Eukaryota</taxon>
        <taxon>Fungi</taxon>
        <taxon>Dikarya</taxon>
        <taxon>Ascomycota</taxon>
        <taxon>Pezizomycotina</taxon>
        <taxon>Leotiomycetes</taxon>
        <taxon>Helotiales</taxon>
        <taxon>Sclerotiniaceae</taxon>
        <taxon>Botryotinia</taxon>
    </lineage>
</organism>
<proteinExistence type="predicted"/>
<accession>A0A4Z1HPN3</accession>
<evidence type="ECO:0000313" key="1">
    <source>
        <dbReference type="EMBL" id="TGO51028.1"/>
    </source>
</evidence>
<dbReference type="EMBL" id="PQXJ01000370">
    <property type="protein sequence ID" value="TGO51028.1"/>
    <property type="molecule type" value="Genomic_DNA"/>
</dbReference>
<protein>
    <submittedName>
        <fullName evidence="1">Uncharacterized protein</fullName>
    </submittedName>
</protein>
<keyword evidence="2" id="KW-1185">Reference proteome</keyword>
<reference evidence="1 2" key="1">
    <citation type="submission" date="2017-12" db="EMBL/GenBank/DDBJ databases">
        <title>Comparative genomics of Botrytis spp.</title>
        <authorList>
            <person name="Valero-Jimenez C.A."/>
            <person name="Tapia P."/>
            <person name="Veloso J."/>
            <person name="Silva-Moreno E."/>
            <person name="Staats M."/>
            <person name="Valdes J.H."/>
            <person name="Van Kan J.A.L."/>
        </authorList>
    </citation>
    <scope>NUCLEOTIDE SEQUENCE [LARGE SCALE GENOMIC DNA]</scope>
    <source>
        <strain evidence="1 2">MUCL2120</strain>
    </source>
</reference>
<sequence>MHSLRSSQAEASNNQELMDYTPFGTFRTSLMYGWIAPSNLDEQVQILPGLEKDGTVFNFQPEIPWNHGQYSEQHASEQQGVADPSYWMQQLSSTGYGLSSRIGSIDQ</sequence>
<dbReference type="AlphaFoldDB" id="A0A4Z1HPN3"/>
<name>A0A4Z1HPN3_9HELO</name>
<dbReference type="OrthoDB" id="5305647at2759"/>
<gene>
    <name evidence="1" type="ORF">BOTNAR_0370g00070</name>
</gene>
<comment type="caution">
    <text evidence="1">The sequence shown here is derived from an EMBL/GenBank/DDBJ whole genome shotgun (WGS) entry which is preliminary data.</text>
</comment>
<evidence type="ECO:0000313" key="2">
    <source>
        <dbReference type="Proteomes" id="UP000297452"/>
    </source>
</evidence>